<organism evidence="1 2">
    <name type="scientific">Microtetraspora malaysiensis</name>
    <dbReference type="NCBI Taxonomy" id="161358"/>
    <lineage>
        <taxon>Bacteria</taxon>
        <taxon>Bacillati</taxon>
        <taxon>Actinomycetota</taxon>
        <taxon>Actinomycetes</taxon>
        <taxon>Streptosporangiales</taxon>
        <taxon>Streptosporangiaceae</taxon>
        <taxon>Microtetraspora</taxon>
    </lineage>
</organism>
<protein>
    <submittedName>
        <fullName evidence="1">Uncharacterized protein</fullName>
    </submittedName>
</protein>
<dbReference type="EMBL" id="JBIASD010000001">
    <property type="protein sequence ID" value="MFF3664035.1"/>
    <property type="molecule type" value="Genomic_DNA"/>
</dbReference>
<reference evidence="1 2" key="1">
    <citation type="submission" date="2024-10" db="EMBL/GenBank/DDBJ databases">
        <title>The Natural Products Discovery Center: Release of the First 8490 Sequenced Strains for Exploring Actinobacteria Biosynthetic Diversity.</title>
        <authorList>
            <person name="Kalkreuter E."/>
            <person name="Kautsar S.A."/>
            <person name="Yang D."/>
            <person name="Bader C.D."/>
            <person name="Teijaro C.N."/>
            <person name="Fluegel L."/>
            <person name="Davis C.M."/>
            <person name="Simpson J.R."/>
            <person name="Lauterbach L."/>
            <person name="Steele A.D."/>
            <person name="Gui C."/>
            <person name="Meng S."/>
            <person name="Li G."/>
            <person name="Viehrig K."/>
            <person name="Ye F."/>
            <person name="Su P."/>
            <person name="Kiefer A.F."/>
            <person name="Nichols A."/>
            <person name="Cepeda A.J."/>
            <person name="Yan W."/>
            <person name="Fan B."/>
            <person name="Jiang Y."/>
            <person name="Adhikari A."/>
            <person name="Zheng C.-J."/>
            <person name="Schuster L."/>
            <person name="Cowan T.M."/>
            <person name="Smanski M.J."/>
            <person name="Chevrette M.G."/>
            <person name="De Carvalho L.P.S."/>
            <person name="Shen B."/>
        </authorList>
    </citation>
    <scope>NUCLEOTIDE SEQUENCE [LARGE SCALE GENOMIC DNA]</scope>
    <source>
        <strain evidence="1 2">NPDC002173</strain>
    </source>
</reference>
<proteinExistence type="predicted"/>
<gene>
    <name evidence="1" type="ORF">ACFYXI_00475</name>
</gene>
<evidence type="ECO:0000313" key="2">
    <source>
        <dbReference type="Proteomes" id="UP001602013"/>
    </source>
</evidence>
<keyword evidence="2" id="KW-1185">Reference proteome</keyword>
<name>A0ABW6SJQ1_9ACTN</name>
<dbReference type="Proteomes" id="UP001602013">
    <property type="component" value="Unassembled WGS sequence"/>
</dbReference>
<evidence type="ECO:0000313" key="1">
    <source>
        <dbReference type="EMBL" id="MFF3664035.1"/>
    </source>
</evidence>
<accession>A0ABW6SJQ1</accession>
<dbReference type="RefSeq" id="WP_387407999.1">
    <property type="nucleotide sequence ID" value="NZ_JBIASD010000001.1"/>
</dbReference>
<comment type="caution">
    <text evidence="1">The sequence shown here is derived from an EMBL/GenBank/DDBJ whole genome shotgun (WGS) entry which is preliminary data.</text>
</comment>
<sequence>MTSPDPVASPEPLGRRSSRDRILAHLGGAFTASASAAAPEPRP</sequence>